<accession>A0A1M5UX14</accession>
<organism evidence="5 6">
    <name type="scientific">Flavobacterium johnsoniae</name>
    <name type="common">Cytophaga johnsonae</name>
    <dbReference type="NCBI Taxonomy" id="986"/>
    <lineage>
        <taxon>Bacteria</taxon>
        <taxon>Pseudomonadati</taxon>
        <taxon>Bacteroidota</taxon>
        <taxon>Flavobacteriia</taxon>
        <taxon>Flavobacteriales</taxon>
        <taxon>Flavobacteriaceae</taxon>
        <taxon>Flavobacterium</taxon>
    </lineage>
</organism>
<dbReference type="InterPro" id="IPR027417">
    <property type="entry name" value="P-loop_NTPase"/>
</dbReference>
<evidence type="ECO:0000259" key="4">
    <source>
        <dbReference type="PROSITE" id="PS51194"/>
    </source>
</evidence>
<evidence type="ECO:0000313" key="5">
    <source>
        <dbReference type="EMBL" id="SHH67489.1"/>
    </source>
</evidence>
<feature type="domain" description="Helicase C-terminal" evidence="4">
    <location>
        <begin position="1330"/>
        <end position="1509"/>
    </location>
</feature>
<dbReference type="Pfam" id="PF02384">
    <property type="entry name" value="N6_Mtase"/>
    <property type="match status" value="1"/>
</dbReference>
<evidence type="ECO:0000256" key="2">
    <source>
        <dbReference type="SAM" id="Coils"/>
    </source>
</evidence>
<reference evidence="5 6" key="1">
    <citation type="submission" date="2016-11" db="EMBL/GenBank/DDBJ databases">
        <authorList>
            <person name="Jaros S."/>
            <person name="Januszkiewicz K."/>
            <person name="Wedrychowicz H."/>
        </authorList>
    </citation>
    <scope>NUCLEOTIDE SEQUENCE [LARGE SCALE GENOMIC DNA]</scope>
    <source>
        <strain evidence="5 6">DSM 6792</strain>
    </source>
</reference>
<keyword evidence="5" id="KW-0067">ATP-binding</keyword>
<dbReference type="Pfam" id="PF00271">
    <property type="entry name" value="Helicase_C"/>
    <property type="match status" value="1"/>
</dbReference>
<dbReference type="InterPro" id="IPR001650">
    <property type="entry name" value="Helicase_C-like"/>
</dbReference>
<dbReference type="PANTHER" id="PTHR41313">
    <property type="entry name" value="ADENINE-SPECIFIC METHYLTRANSFERASE"/>
    <property type="match status" value="1"/>
</dbReference>
<dbReference type="GO" id="GO:0003677">
    <property type="term" value="F:DNA binding"/>
    <property type="evidence" value="ECO:0007669"/>
    <property type="project" value="InterPro"/>
</dbReference>
<keyword evidence="5" id="KW-0347">Helicase</keyword>
<feature type="coiled-coil region" evidence="2">
    <location>
        <begin position="1722"/>
        <end position="1749"/>
    </location>
</feature>
<evidence type="ECO:0000313" key="6">
    <source>
        <dbReference type="Proteomes" id="UP000184112"/>
    </source>
</evidence>
<dbReference type="Gene3D" id="3.40.50.300">
    <property type="entry name" value="P-loop containing nucleotide triphosphate hydrolases"/>
    <property type="match status" value="2"/>
</dbReference>
<keyword evidence="5" id="KW-0378">Hydrolase</keyword>
<dbReference type="SUPFAM" id="SSF52540">
    <property type="entry name" value="P-loop containing nucleoside triphosphate hydrolases"/>
    <property type="match status" value="2"/>
</dbReference>
<evidence type="ECO:0000256" key="1">
    <source>
        <dbReference type="ARBA" id="ARBA00006594"/>
    </source>
</evidence>
<dbReference type="RefSeq" id="WP_073411121.1">
    <property type="nucleotide sequence ID" value="NZ_FQWH01000015.1"/>
</dbReference>
<dbReference type="InterPro" id="IPR052933">
    <property type="entry name" value="DNA_Protect_Modify"/>
</dbReference>
<dbReference type="GO" id="GO:0004386">
    <property type="term" value="F:helicase activity"/>
    <property type="evidence" value="ECO:0007669"/>
    <property type="project" value="UniProtKB-KW"/>
</dbReference>
<name>A0A1M5UX14_FLAJO</name>
<feature type="coiled-coil region" evidence="2">
    <location>
        <begin position="1034"/>
        <end position="1090"/>
    </location>
</feature>
<dbReference type="PRINTS" id="PR00507">
    <property type="entry name" value="N12N6MTFRASE"/>
</dbReference>
<dbReference type="PROSITE" id="PS51194">
    <property type="entry name" value="HELICASE_CTER"/>
    <property type="match status" value="1"/>
</dbReference>
<gene>
    <name evidence="5" type="ORF">SAMN05444388_11519</name>
</gene>
<comment type="similarity">
    <text evidence="1">Belongs to the N(4)/N(6)-methyltransferase family.</text>
</comment>
<dbReference type="CDD" id="cd02440">
    <property type="entry name" value="AdoMet_MTases"/>
    <property type="match status" value="1"/>
</dbReference>
<dbReference type="Proteomes" id="UP000184112">
    <property type="component" value="Unassembled WGS sequence"/>
</dbReference>
<protein>
    <submittedName>
        <fullName evidence="5">Helicase conserved C-terminal domain-containing protein</fullName>
    </submittedName>
</protein>
<feature type="compositionally biased region" description="Polar residues" evidence="3">
    <location>
        <begin position="1763"/>
        <end position="1775"/>
    </location>
</feature>
<dbReference type="PANTHER" id="PTHR41313:SF1">
    <property type="entry name" value="DNA METHYLASE ADENINE-SPECIFIC DOMAIN-CONTAINING PROTEIN"/>
    <property type="match status" value="1"/>
</dbReference>
<dbReference type="InterPro" id="IPR003356">
    <property type="entry name" value="DNA_methylase_A-5"/>
</dbReference>
<dbReference type="InterPro" id="IPR029063">
    <property type="entry name" value="SAM-dependent_MTases_sf"/>
</dbReference>
<sequence>MGYNKREHLKKNIEALQLVFLLEKEKRQATETERQLLMKYSGFGGLKFVLNPADKANDIDRWVKSEQDLFAMTQELHHLLRENAQDEKQYYRYVDSIKASVLTAFYTPPSVIGAIADSFQENQINIERFLEPSAGTGSFIEAFRNESLSHITAYEKEFLTGQLLKQLYPDNNIRVAGFEEIPDKDKENYDVIASNIPFGDGSIFDLSYIRSKDPVRVQAARSIHNYFFLKSIDMLRNGGLLAFITSQGVLNSAKNEPIRQALIQNCNLVSAIRLPNNLFTDYAGTEVGSDLIVLQKNNAKSGLSQREQQFCSTYTTSDNTSNSMLFENVQHIVQTTSYQATDMYGKPALIYEHEGGIEGIAKDLKRILSDDISSHLDSDLYNGHNTTEIISEDSIAKSITPVIAIKKEESATDKSIVEVNLSAASQLSLFGLYENTSEIKYKPPKKKTVHQSKRKTMSPIQQGNLFDIPIRQNDVMPSLTKKLDKEIKPVLGDLFSDNAEPQNVTTAELRIYTDKIQSFYRKDCLVTYKGYVGYLTAVDPEEQKAEFEPLPLPPMQKMRAESYIQIRDAYLELYLKEAEQQTEHKSERETLNRLYDAFVKRFGNLNSAENIQLIKTDSGGNEIPYLERVVGGVVHKSDIFYHPVSFSVSTLTVNNPDESLAASLNKYGTVDLDYMSQISGLSVDNLKESLQGRIFYNPLENEYEIAERWISGNVVEKAHTINNYLEQNPEDLQARDSFSALQQAFPRRIEFEELDFNLGERWIPTNIYNHFASHLFDTDVRIHYTENTDDFSINCDTKNIRITEKYAIKSQSRIYDGIALLKHGLVNTTPDITKKVMHGDQEIKVRDMEAIQMANTKIDEIRKAFSQWLYAQNDEFKKRLTDKYNDTFNCFVRPQYDGSHQDFPGLDRKALGIEDLYSSQKDAVWMIKLNGGAICDHEVGAGKTLIMCIAAQEMKRLGLAHKPMIIGLKANVHEIAENYRIAYPHAKILYPGKEDFTPQKRLRIFGEIKNNNWDCIILTHDQFGMIPQSPEMQKEILQAELDSVEENLEALQSQGKEISRAMLKGVIIRKQNLEVKLKTIQHDIENRKDDIVDFKMMGIDHLLVDESHRFKNLMFNTRHDRVAGLGNMQGSQKALNLLFAIRTIQERNGKDLGATFLSGTTISNSLTELYLLFKYLRPQALEKQGINCFDAWAAIYARKTTDYEFSVANNIVQKERFRYFIKVPELAQFYSEITDYRTAKDIGIDRPQKNEILHNIPPTPEQEIFIQKLMEFAKTGDASLLGRAKLSASEEKAKMLIATDYARKMSLDMRMISQKYEDHPDSKASHCAAKLELYYNRFNAQKGTQFVFSDLGTYKPTEWNVYSEIKRKLVEDHGIPAHEIRFIQEAKTDKMRKEFISAMNEGKIRILFGSTDMLGTGVNAQKRAVAVHHLDTPWRPSDLAQRDGRAIRKGNEIAKFFADNKVDVIIYAVEKSLDSYKFNLLHNKQLFIDQLKNNSLGKRTIDEGGMDEKSGMNFSEYVAILSGNTDLLEKAKLEKKITSLESEKQAFTRSKSMSRYKLESSTATLESAKSLLERISIDWQNIEKRIQKNKDGTVTNPVKLIGLSGDADTKQIGQKLNLLADKSRTEGQYEEIGTLYGFTLLVKTEVSQKEGISIRDNRFFIQGEGNIKYTYNNGQMATDPKLAAMNFLNALEKIPALIEQEKKKINAIEKDIPVLHEVVNSIWTKENILAELKNELATLERSIQLSITQEQQVEDPEQKLQEDQTSQPSQKLKFS</sequence>
<dbReference type="EMBL" id="FQWH01000015">
    <property type="protein sequence ID" value="SHH67489.1"/>
    <property type="molecule type" value="Genomic_DNA"/>
</dbReference>
<evidence type="ECO:0000256" key="3">
    <source>
        <dbReference type="SAM" id="MobiDB-lite"/>
    </source>
</evidence>
<proteinExistence type="inferred from homology"/>
<dbReference type="GO" id="GO:0008170">
    <property type="term" value="F:N-methyltransferase activity"/>
    <property type="evidence" value="ECO:0007669"/>
    <property type="project" value="InterPro"/>
</dbReference>
<keyword evidence="2" id="KW-0175">Coiled coil</keyword>
<dbReference type="SMART" id="SM00490">
    <property type="entry name" value="HELICc"/>
    <property type="match status" value="1"/>
</dbReference>
<dbReference type="SUPFAM" id="SSF53335">
    <property type="entry name" value="S-adenosyl-L-methionine-dependent methyltransferases"/>
    <property type="match status" value="1"/>
</dbReference>
<dbReference type="Gene3D" id="3.40.50.150">
    <property type="entry name" value="Vaccinia Virus protein VP39"/>
    <property type="match status" value="1"/>
</dbReference>
<feature type="region of interest" description="Disordered" evidence="3">
    <location>
        <begin position="1750"/>
        <end position="1775"/>
    </location>
</feature>
<keyword evidence="5" id="KW-0547">Nucleotide-binding</keyword>